<dbReference type="Gene3D" id="3.10.350.10">
    <property type="entry name" value="LysM domain"/>
    <property type="match status" value="2"/>
</dbReference>
<gene>
    <name evidence="4" type="ORF">B2M26_08170</name>
</gene>
<comment type="caution">
    <text evidence="4">The sequence shown here is derived from an EMBL/GenBank/DDBJ whole genome shotgun (WGS) entry which is preliminary data.</text>
</comment>
<protein>
    <recommendedName>
        <fullName evidence="3">LysM domain-containing protein</fullName>
    </recommendedName>
</protein>
<dbReference type="InterPro" id="IPR042047">
    <property type="entry name" value="SleB_dom1"/>
</dbReference>
<organism evidence="4 5">
    <name type="scientific">Ferroacidibacillus organovorans</name>
    <dbReference type="NCBI Taxonomy" id="1765683"/>
    <lineage>
        <taxon>Bacteria</taxon>
        <taxon>Bacillati</taxon>
        <taxon>Bacillota</taxon>
        <taxon>Bacilli</taxon>
        <taxon>Bacillales</taxon>
        <taxon>Alicyclobacillaceae</taxon>
        <taxon>Ferroacidibacillus</taxon>
    </lineage>
</organism>
<dbReference type="CDD" id="cd00118">
    <property type="entry name" value="LysM"/>
    <property type="match status" value="2"/>
</dbReference>
<dbReference type="RefSeq" id="WP_079290558.1">
    <property type="nucleotide sequence ID" value="NZ_MWPS01000022.1"/>
</dbReference>
<name>A0A1V4ET06_9BACL</name>
<dbReference type="Gene3D" id="1.10.10.2520">
    <property type="entry name" value="Cell wall hydrolase SleB, domain 1"/>
    <property type="match status" value="1"/>
</dbReference>
<dbReference type="AlphaFoldDB" id="A0A1V4ET06"/>
<dbReference type="EMBL" id="MWPS01000022">
    <property type="protein sequence ID" value="OPG16021.1"/>
    <property type="molecule type" value="Genomic_DNA"/>
</dbReference>
<keyword evidence="2" id="KW-0732">Signal</keyword>
<evidence type="ECO:0000313" key="4">
    <source>
        <dbReference type="EMBL" id="OPG16021.1"/>
    </source>
</evidence>
<dbReference type="SMART" id="SM00257">
    <property type="entry name" value="LysM"/>
    <property type="match status" value="2"/>
</dbReference>
<dbReference type="Pfam" id="PF01476">
    <property type="entry name" value="LysM"/>
    <property type="match status" value="2"/>
</dbReference>
<feature type="signal peptide" evidence="2">
    <location>
        <begin position="1"/>
        <end position="26"/>
    </location>
</feature>
<accession>A0A1V4ET06</accession>
<dbReference type="Proteomes" id="UP000190229">
    <property type="component" value="Unassembled WGS sequence"/>
</dbReference>
<feature type="chain" id="PRO_5013025406" description="LysM domain-containing protein" evidence="2">
    <location>
        <begin position="27"/>
        <end position="296"/>
    </location>
</feature>
<dbReference type="InterPro" id="IPR011105">
    <property type="entry name" value="Cell_wall_hydrolase_SleB"/>
</dbReference>
<feature type="domain" description="LysM" evidence="3">
    <location>
        <begin position="81"/>
        <end position="125"/>
    </location>
</feature>
<sequence>MNKKLWAFSTLATIALGASSLAPAFAATVTVQSGQSLWSISQQQHVTLTGLEQANPSINPANLLIGTVLQLPQGTLSSSSNTYTVQSGDTFWTIANAHHVSLSALIAANPNVQANNLLIGSTLALPAGAQVAAQQTTSAATSTGVGTAATQPAAGKSVSSSAPTTASGAQSGYTASDLYWMERVIHAEAQGEPLAAQIAVGDVVLHRMEQPNGPTSVQGVVFQVINGHYQFTCVPQGTIYQAPDATSVTAALDVLQSHQDVVPGALVFYNPAQTPASSWVRQQPYLASIGNFVFAK</sequence>
<reference evidence="4 5" key="1">
    <citation type="submission" date="2017-02" db="EMBL/GenBank/DDBJ databases">
        <title>Draft genome of Acidibacillus ferrooxidans Huett2.</title>
        <authorList>
            <person name="Schopf S."/>
        </authorList>
    </citation>
    <scope>NUCLEOTIDE SEQUENCE [LARGE SCALE GENOMIC DNA]</scope>
    <source>
        <strain evidence="4 5">Huett2</strain>
    </source>
</reference>
<keyword evidence="5" id="KW-1185">Reference proteome</keyword>
<evidence type="ECO:0000256" key="2">
    <source>
        <dbReference type="SAM" id="SignalP"/>
    </source>
</evidence>
<evidence type="ECO:0000313" key="5">
    <source>
        <dbReference type="Proteomes" id="UP000190229"/>
    </source>
</evidence>
<evidence type="ECO:0000256" key="1">
    <source>
        <dbReference type="SAM" id="MobiDB-lite"/>
    </source>
</evidence>
<dbReference type="GO" id="GO:0008932">
    <property type="term" value="F:lytic endotransglycosylase activity"/>
    <property type="evidence" value="ECO:0007669"/>
    <property type="project" value="TreeGrafter"/>
</dbReference>
<dbReference type="PANTHER" id="PTHR33734">
    <property type="entry name" value="LYSM DOMAIN-CONTAINING GPI-ANCHORED PROTEIN 2"/>
    <property type="match status" value="1"/>
</dbReference>
<evidence type="ECO:0000259" key="3">
    <source>
        <dbReference type="PROSITE" id="PS51782"/>
    </source>
</evidence>
<dbReference type="SUPFAM" id="SSF54106">
    <property type="entry name" value="LysM domain"/>
    <property type="match status" value="2"/>
</dbReference>
<proteinExistence type="predicted"/>
<dbReference type="InterPro" id="IPR018392">
    <property type="entry name" value="LysM"/>
</dbReference>
<dbReference type="GO" id="GO:0016787">
    <property type="term" value="F:hydrolase activity"/>
    <property type="evidence" value="ECO:0007669"/>
    <property type="project" value="InterPro"/>
</dbReference>
<feature type="compositionally biased region" description="Polar residues" evidence="1">
    <location>
        <begin position="157"/>
        <end position="170"/>
    </location>
</feature>
<dbReference type="PANTHER" id="PTHR33734:SF22">
    <property type="entry name" value="MEMBRANE-BOUND LYTIC MUREIN TRANSGLYCOSYLASE D"/>
    <property type="match status" value="1"/>
</dbReference>
<feature type="region of interest" description="Disordered" evidence="1">
    <location>
        <begin position="147"/>
        <end position="170"/>
    </location>
</feature>
<dbReference type="Gene3D" id="6.20.240.60">
    <property type="match status" value="1"/>
</dbReference>
<dbReference type="Pfam" id="PF07486">
    <property type="entry name" value="Hydrolase_2"/>
    <property type="match status" value="1"/>
</dbReference>
<feature type="domain" description="LysM" evidence="3">
    <location>
        <begin position="27"/>
        <end position="71"/>
    </location>
</feature>
<dbReference type="InterPro" id="IPR036779">
    <property type="entry name" value="LysM_dom_sf"/>
</dbReference>
<dbReference type="PROSITE" id="PS51782">
    <property type="entry name" value="LYSM"/>
    <property type="match status" value="2"/>
</dbReference>